<reference evidence="1" key="1">
    <citation type="submission" date="2018-12" db="EMBL/GenBank/DDBJ databases">
        <authorList>
            <person name="Will S."/>
            <person name="Neumann-Schaal M."/>
            <person name="Henke P."/>
        </authorList>
    </citation>
    <scope>NUCLEOTIDE SEQUENCE</scope>
    <source>
        <strain evidence="1">PCC 7102</strain>
    </source>
</reference>
<name>A0A3S1CJJ5_9CYAN</name>
<comment type="caution">
    <text evidence="1">The sequence shown here is derived from an EMBL/GenBank/DDBJ whole genome shotgun (WGS) entry which is preliminary data.</text>
</comment>
<dbReference type="EMBL" id="RSCL01000010">
    <property type="protein sequence ID" value="RUT04763.1"/>
    <property type="molecule type" value="Genomic_DNA"/>
</dbReference>
<keyword evidence="2" id="KW-1185">Reference proteome</keyword>
<protein>
    <recommendedName>
        <fullName evidence="3">Glycosyltransferase family 1 protein</fullName>
    </recommendedName>
</protein>
<gene>
    <name evidence="1" type="ORF">DSM106972_043320</name>
</gene>
<accession>A0A3S1CJJ5</accession>
<organism evidence="1 2">
    <name type="scientific">Dulcicalothrix desertica PCC 7102</name>
    <dbReference type="NCBI Taxonomy" id="232991"/>
    <lineage>
        <taxon>Bacteria</taxon>
        <taxon>Bacillati</taxon>
        <taxon>Cyanobacteriota</taxon>
        <taxon>Cyanophyceae</taxon>
        <taxon>Nostocales</taxon>
        <taxon>Calotrichaceae</taxon>
        <taxon>Dulcicalothrix</taxon>
    </lineage>
</organism>
<proteinExistence type="predicted"/>
<evidence type="ECO:0000313" key="2">
    <source>
        <dbReference type="Proteomes" id="UP000271624"/>
    </source>
</evidence>
<evidence type="ECO:0008006" key="3">
    <source>
        <dbReference type="Google" id="ProtNLM"/>
    </source>
</evidence>
<reference evidence="1" key="2">
    <citation type="journal article" date="2019" name="Genome Biol. Evol.">
        <title>Day and night: Metabolic profiles and evolutionary relationships of six axenic non-marine cyanobacteria.</title>
        <authorList>
            <person name="Will S.E."/>
            <person name="Henke P."/>
            <person name="Boedeker C."/>
            <person name="Huang S."/>
            <person name="Brinkmann H."/>
            <person name="Rohde M."/>
            <person name="Jarek M."/>
            <person name="Friedl T."/>
            <person name="Seufert S."/>
            <person name="Schumacher M."/>
            <person name="Overmann J."/>
            <person name="Neumann-Schaal M."/>
            <person name="Petersen J."/>
        </authorList>
    </citation>
    <scope>NUCLEOTIDE SEQUENCE [LARGE SCALE GENOMIC DNA]</scope>
    <source>
        <strain evidence="1">PCC 7102</strain>
    </source>
</reference>
<evidence type="ECO:0000313" key="1">
    <source>
        <dbReference type="EMBL" id="RUT04763.1"/>
    </source>
</evidence>
<sequence>MRNLKYHVSRGAVYELEDVIQQCDAVDVIAPKFNPTFLKATNRIANCTANIFKNGKYVQSLVNQKIEVNKNYDLFFFFCQSIQDVLVLNSIKGWRERCRYAVCWLDELWAKDINSWLPQLRVLQNFDEIFLNFDGSISPVADIVRRPCHSLAYAVDAIKLCPYPNFTERCVDVLNIGRRSTVTHNALLDLVKHKNLFYIYDTIQDLYMADYRSHRSLYTNFLKRSRYMIVNKAKFDLTGKSNPQEEVGPRFYEGAAAGTIMLGVPPKCTAFTQNFDWSNAVIEIPFDCSNIAEVITELNQQSTLSERIRKNNITNSLLRHDWVYRWEKILETVRLETTPQMQVRKATLQKLAQIVSTSDLGNYEPQLVLS</sequence>
<dbReference type="Proteomes" id="UP000271624">
    <property type="component" value="Unassembled WGS sequence"/>
</dbReference>
<dbReference type="AlphaFoldDB" id="A0A3S1CJJ5"/>